<dbReference type="Pfam" id="PF01753">
    <property type="entry name" value="zf-MYND"/>
    <property type="match status" value="1"/>
</dbReference>
<keyword evidence="2 4" id="KW-0863">Zinc-finger</keyword>
<evidence type="ECO:0000256" key="2">
    <source>
        <dbReference type="ARBA" id="ARBA00022771"/>
    </source>
</evidence>
<sequence length="288" mass="31194">MDECATCHETAGTDTPLRRCANCQDAKYCSRACQRSDWKEHKLVCGYAGPETNLGDTHTPALSSDTTATAPAIESAELNPANTRPKIALLSLAKQPWFDESYTPLLTLLETKADLTEITDRDEAYDLLTLANHTTTTIPGIILATDQALTEPQKHHSPAQSRRLLSPAPPNIKTLFQTFGLPWVSGDYHRTDFHVNTATTHVNTASLMPSYSQKALHLAYVEPGDAVYWPTSASRTQSMVFAPQAVDTAQTPAVLGACGRGKVGYTGDVNHEEPTNLVVLAMCGLAGR</sequence>
<keyword evidence="7" id="KW-1185">Reference proteome</keyword>
<dbReference type="GO" id="GO:0008270">
    <property type="term" value="F:zinc ion binding"/>
    <property type="evidence" value="ECO:0007669"/>
    <property type="project" value="UniProtKB-KW"/>
</dbReference>
<accession>A0AAN6JYI2</accession>
<dbReference type="EMBL" id="JAUJLE010001045">
    <property type="protein sequence ID" value="KAK0949681.1"/>
    <property type="molecule type" value="Genomic_DNA"/>
</dbReference>
<evidence type="ECO:0000259" key="5">
    <source>
        <dbReference type="PROSITE" id="PS50865"/>
    </source>
</evidence>
<dbReference type="Proteomes" id="UP001175353">
    <property type="component" value="Unassembled WGS sequence"/>
</dbReference>
<feature type="domain" description="MYND-type" evidence="5">
    <location>
        <begin position="4"/>
        <end position="45"/>
    </location>
</feature>
<evidence type="ECO:0000256" key="1">
    <source>
        <dbReference type="ARBA" id="ARBA00022723"/>
    </source>
</evidence>
<proteinExistence type="predicted"/>
<name>A0AAN6JYI2_9PEZI</name>
<dbReference type="PROSITE" id="PS50865">
    <property type="entry name" value="ZF_MYND_2"/>
    <property type="match status" value="1"/>
</dbReference>
<keyword evidence="1" id="KW-0479">Metal-binding</keyword>
<protein>
    <recommendedName>
        <fullName evidence="5">MYND-type domain-containing protein</fullName>
    </recommendedName>
</protein>
<evidence type="ECO:0000313" key="7">
    <source>
        <dbReference type="Proteomes" id="UP001175353"/>
    </source>
</evidence>
<gene>
    <name evidence="6" type="ORF">LTR91_026254</name>
</gene>
<organism evidence="6 7">
    <name type="scientific">Friedmanniomyces endolithicus</name>
    <dbReference type="NCBI Taxonomy" id="329885"/>
    <lineage>
        <taxon>Eukaryota</taxon>
        <taxon>Fungi</taxon>
        <taxon>Dikarya</taxon>
        <taxon>Ascomycota</taxon>
        <taxon>Pezizomycotina</taxon>
        <taxon>Dothideomycetes</taxon>
        <taxon>Dothideomycetidae</taxon>
        <taxon>Mycosphaerellales</taxon>
        <taxon>Teratosphaeriaceae</taxon>
        <taxon>Friedmanniomyces</taxon>
    </lineage>
</organism>
<dbReference type="PROSITE" id="PS01360">
    <property type="entry name" value="ZF_MYND_1"/>
    <property type="match status" value="1"/>
</dbReference>
<evidence type="ECO:0000313" key="6">
    <source>
        <dbReference type="EMBL" id="KAK0949681.1"/>
    </source>
</evidence>
<comment type="caution">
    <text evidence="6">The sequence shown here is derived from an EMBL/GenBank/DDBJ whole genome shotgun (WGS) entry which is preliminary data.</text>
</comment>
<dbReference type="AlphaFoldDB" id="A0AAN6JYI2"/>
<dbReference type="SUPFAM" id="SSF144232">
    <property type="entry name" value="HIT/MYND zinc finger-like"/>
    <property type="match status" value="1"/>
</dbReference>
<reference evidence="6" key="1">
    <citation type="submission" date="2023-06" db="EMBL/GenBank/DDBJ databases">
        <title>Black Yeasts Isolated from many extreme environments.</title>
        <authorList>
            <person name="Coleine C."/>
            <person name="Stajich J.E."/>
            <person name="Selbmann L."/>
        </authorList>
    </citation>
    <scope>NUCLEOTIDE SEQUENCE</scope>
    <source>
        <strain evidence="6">CCFEE 5200</strain>
    </source>
</reference>
<keyword evidence="3" id="KW-0862">Zinc</keyword>
<evidence type="ECO:0000256" key="3">
    <source>
        <dbReference type="ARBA" id="ARBA00022833"/>
    </source>
</evidence>
<dbReference type="Gene3D" id="6.10.140.2220">
    <property type="match status" value="1"/>
</dbReference>
<dbReference type="InterPro" id="IPR002893">
    <property type="entry name" value="Znf_MYND"/>
</dbReference>
<evidence type="ECO:0000256" key="4">
    <source>
        <dbReference type="PROSITE-ProRule" id="PRU00134"/>
    </source>
</evidence>